<organism evidence="7 8">
    <name type="scientific">Panagrellus redivivus</name>
    <name type="common">Microworm</name>
    <dbReference type="NCBI Taxonomy" id="6233"/>
    <lineage>
        <taxon>Eukaryota</taxon>
        <taxon>Metazoa</taxon>
        <taxon>Ecdysozoa</taxon>
        <taxon>Nematoda</taxon>
        <taxon>Chromadorea</taxon>
        <taxon>Rhabditida</taxon>
        <taxon>Tylenchina</taxon>
        <taxon>Panagrolaimomorpha</taxon>
        <taxon>Panagrolaimoidea</taxon>
        <taxon>Panagrolaimidae</taxon>
        <taxon>Panagrellus</taxon>
    </lineage>
</organism>
<dbReference type="PROSITE" id="PS00893">
    <property type="entry name" value="NUDIX_BOX"/>
    <property type="match status" value="1"/>
</dbReference>
<dbReference type="PROSITE" id="PS51462">
    <property type="entry name" value="NUDIX"/>
    <property type="match status" value="1"/>
</dbReference>
<dbReference type="Proteomes" id="UP000492821">
    <property type="component" value="Unassembled WGS sequence"/>
</dbReference>
<accession>A0A7E4VFH2</accession>
<reference evidence="7" key="1">
    <citation type="journal article" date="2013" name="Genetics">
        <title>The draft genome and transcriptome of Panagrellus redivivus are shaped by the harsh demands of a free-living lifestyle.</title>
        <authorList>
            <person name="Srinivasan J."/>
            <person name="Dillman A.R."/>
            <person name="Macchietto M.G."/>
            <person name="Heikkinen L."/>
            <person name="Lakso M."/>
            <person name="Fracchia K.M."/>
            <person name="Antoshechkin I."/>
            <person name="Mortazavi A."/>
            <person name="Wong G."/>
            <person name="Sternberg P.W."/>
        </authorList>
    </citation>
    <scope>NUCLEOTIDE SEQUENCE [LARGE SCALE GENOMIC DNA]</scope>
    <source>
        <strain evidence="7">MT8872</strain>
    </source>
</reference>
<dbReference type="InterPro" id="IPR015797">
    <property type="entry name" value="NUDIX_hydrolase-like_dom_sf"/>
</dbReference>
<dbReference type="Pfam" id="PF00293">
    <property type="entry name" value="NUDIX"/>
    <property type="match status" value="1"/>
</dbReference>
<dbReference type="InterPro" id="IPR000086">
    <property type="entry name" value="NUDIX_hydrolase_dom"/>
</dbReference>
<evidence type="ECO:0000313" key="7">
    <source>
        <dbReference type="Proteomes" id="UP000492821"/>
    </source>
</evidence>
<dbReference type="CDD" id="cd03428">
    <property type="entry name" value="NUDIX_Ap4A_Nudt2"/>
    <property type="match status" value="1"/>
</dbReference>
<dbReference type="InterPro" id="IPR020084">
    <property type="entry name" value="NUDIX_hydrolase_CS"/>
</dbReference>
<evidence type="ECO:0000313" key="8">
    <source>
        <dbReference type="WBParaSite" id="Pan_g19867.t1"/>
    </source>
</evidence>
<dbReference type="PANTHER" id="PTHR21340">
    <property type="entry name" value="DIADENOSINE 5,5-P1,P4-TETRAPHOSPHATE PYROPHOSPHOHYDROLASE MUTT"/>
    <property type="match status" value="1"/>
</dbReference>
<feature type="domain" description="Nudix hydrolase" evidence="6">
    <location>
        <begin position="3"/>
        <end position="134"/>
    </location>
</feature>
<dbReference type="PRINTS" id="PR01405">
    <property type="entry name" value="TETRPHPHTASE"/>
</dbReference>
<proteinExistence type="inferred from homology"/>
<evidence type="ECO:0000256" key="4">
    <source>
        <dbReference type="ARBA" id="ARBA00022801"/>
    </source>
</evidence>
<comment type="similarity">
    <text evidence="1">Belongs to the Nudix hydrolase family.</text>
</comment>
<keyword evidence="3" id="KW-0547">Nucleotide-binding</keyword>
<protein>
    <recommendedName>
        <fullName evidence="2">Bis(5'-nucleosyl)-tetraphosphatase [asymmetrical]</fullName>
    </recommendedName>
    <alternativeName>
        <fullName evidence="5">Diadenosine 5',5'''-P1,P4-tetraphosphate asymmetrical hydrolase</fullName>
    </alternativeName>
</protein>
<dbReference type="GO" id="GO:0000166">
    <property type="term" value="F:nucleotide binding"/>
    <property type="evidence" value="ECO:0007669"/>
    <property type="project" value="UniProtKB-KW"/>
</dbReference>
<name>A0A7E4VFH2_PANRE</name>
<dbReference type="AlphaFoldDB" id="A0A7E4VFH2"/>
<dbReference type="GO" id="GO:0006754">
    <property type="term" value="P:ATP biosynthetic process"/>
    <property type="evidence" value="ECO:0007669"/>
    <property type="project" value="TreeGrafter"/>
</dbReference>
<sequence length="146" mass="16649">MAPVTRAAGLVVYREANGIIEYLLLQASYPPHHWTPPKGHVDPGEDEWTAALRETKEEAGILPDQLSIDKGFNYVQHYDVKGKPKSVAYWLAKLIVPFEVVLSHEHQKMNWFNLKDSIEITNYKEMEQMLRAADDYIQKKLGGAKA</sequence>
<keyword evidence="4" id="KW-0378">Hydrolase</keyword>
<keyword evidence="7" id="KW-1185">Reference proteome</keyword>
<dbReference type="WBParaSite" id="Pan_g19867.t1">
    <property type="protein sequence ID" value="Pan_g19867.t1"/>
    <property type="gene ID" value="Pan_g19867"/>
</dbReference>
<evidence type="ECO:0000259" key="6">
    <source>
        <dbReference type="PROSITE" id="PS51462"/>
    </source>
</evidence>
<dbReference type="GO" id="GO:0006167">
    <property type="term" value="P:AMP biosynthetic process"/>
    <property type="evidence" value="ECO:0007669"/>
    <property type="project" value="TreeGrafter"/>
</dbReference>
<dbReference type="SUPFAM" id="SSF55811">
    <property type="entry name" value="Nudix"/>
    <property type="match status" value="1"/>
</dbReference>
<dbReference type="Gene3D" id="3.90.79.10">
    <property type="entry name" value="Nucleoside Triphosphate Pyrophosphohydrolase"/>
    <property type="match status" value="1"/>
</dbReference>
<dbReference type="InterPro" id="IPR003565">
    <property type="entry name" value="Tetra_PHTase"/>
</dbReference>
<dbReference type="GO" id="GO:0004081">
    <property type="term" value="F:bis(5'-nucleosyl)-tetraphosphatase (asymmetrical) activity"/>
    <property type="evidence" value="ECO:0007669"/>
    <property type="project" value="TreeGrafter"/>
</dbReference>
<evidence type="ECO:0000256" key="3">
    <source>
        <dbReference type="ARBA" id="ARBA00022741"/>
    </source>
</evidence>
<evidence type="ECO:0000256" key="1">
    <source>
        <dbReference type="ARBA" id="ARBA00005582"/>
    </source>
</evidence>
<reference evidence="8" key="2">
    <citation type="submission" date="2020-10" db="UniProtKB">
        <authorList>
            <consortium name="WormBaseParasite"/>
        </authorList>
    </citation>
    <scope>IDENTIFICATION</scope>
</reference>
<evidence type="ECO:0000256" key="2">
    <source>
        <dbReference type="ARBA" id="ARBA00018911"/>
    </source>
</evidence>
<dbReference type="InterPro" id="IPR051325">
    <property type="entry name" value="Nudix_hydrolase_domain"/>
</dbReference>
<evidence type="ECO:0000256" key="5">
    <source>
        <dbReference type="ARBA" id="ARBA00032644"/>
    </source>
</evidence>
<dbReference type="PANTHER" id="PTHR21340:SF0">
    <property type="entry name" value="BIS(5'-NUCLEOSYL)-TETRAPHOSPHATASE [ASYMMETRICAL]"/>
    <property type="match status" value="1"/>
</dbReference>